<evidence type="ECO:0000313" key="3">
    <source>
        <dbReference type="Proteomes" id="UP000249782"/>
    </source>
</evidence>
<sequence>MYLIFRCDCGRALYAREGVKTRRCVCGKTIRVKSRRILGKVESFQDAAYMVRKLQEEKYGLGGFLKKEIK</sequence>
<gene>
    <name evidence="2" type="ORF">DPC56_01930</name>
</gene>
<dbReference type="RefSeq" id="WP_112093391.1">
    <property type="nucleotide sequence ID" value="NZ_QLOE01000002.1"/>
</dbReference>
<dbReference type="Gene3D" id="3.90.820.10">
    <property type="entry name" value="Structural Genomics, Unknown Function 30-nov-00 1gh9 Mol_id"/>
    <property type="match status" value="1"/>
</dbReference>
<dbReference type="InterPro" id="IPR036304">
    <property type="entry name" value="MTH1184"/>
</dbReference>
<dbReference type="AlphaFoldDB" id="A0A328PGE3"/>
<dbReference type="Proteomes" id="UP000249782">
    <property type="component" value="Unassembled WGS sequence"/>
</dbReference>
<accession>A0A328PGE3</accession>
<dbReference type="InterPro" id="IPR015166">
    <property type="entry name" value="DUF1922"/>
</dbReference>
<dbReference type="OrthoDB" id="68547at2157"/>
<dbReference type="Pfam" id="PF09082">
    <property type="entry name" value="DUF1922"/>
    <property type="match status" value="1"/>
</dbReference>
<evidence type="ECO:0000259" key="1">
    <source>
        <dbReference type="Pfam" id="PF09082"/>
    </source>
</evidence>
<dbReference type="EMBL" id="QLOE01000002">
    <property type="protein sequence ID" value="RAO79562.1"/>
    <property type="molecule type" value="Genomic_DNA"/>
</dbReference>
<evidence type="ECO:0000313" key="2">
    <source>
        <dbReference type="EMBL" id="RAO79562.1"/>
    </source>
</evidence>
<reference evidence="2 3" key="1">
    <citation type="submission" date="2018-06" db="EMBL/GenBank/DDBJ databases">
        <title>Draft genome sequence of hyperthermophilic methanogen Methanothermobacter tenebrarum sp. MCM-B 1447.</title>
        <authorList>
            <person name="Pore S.D."/>
            <person name="Dagar S."/>
            <person name="Dhakephalkar P.K."/>
        </authorList>
    </citation>
    <scope>NUCLEOTIDE SEQUENCE [LARGE SCALE GENOMIC DNA]</scope>
    <source>
        <strain evidence="2 3">MCM B 1447</strain>
    </source>
</reference>
<proteinExistence type="predicted"/>
<protein>
    <submittedName>
        <fullName evidence="2">DUF1922 domain-containing protein</fullName>
    </submittedName>
</protein>
<keyword evidence="3" id="KW-1185">Reference proteome</keyword>
<feature type="domain" description="DUF1922" evidence="1">
    <location>
        <begin position="1"/>
        <end position="56"/>
    </location>
</feature>
<comment type="caution">
    <text evidence="2">The sequence shown here is derived from an EMBL/GenBank/DDBJ whole genome shotgun (WGS) entry which is preliminary data.</text>
</comment>
<name>A0A328PGE3_9EURY</name>
<organism evidence="2 3">
    <name type="scientific">Methanothermobacter tenebrarum</name>
    <dbReference type="NCBI Taxonomy" id="680118"/>
    <lineage>
        <taxon>Archaea</taxon>
        <taxon>Methanobacteriati</taxon>
        <taxon>Methanobacteriota</taxon>
        <taxon>Methanomada group</taxon>
        <taxon>Methanobacteria</taxon>
        <taxon>Methanobacteriales</taxon>
        <taxon>Methanobacteriaceae</taxon>
        <taxon>Methanothermobacter</taxon>
    </lineage>
</organism>
<dbReference type="SUPFAM" id="SSF57821">
    <property type="entry name" value="Hypothetical protein MTH1184"/>
    <property type="match status" value="1"/>
</dbReference>